<protein>
    <recommendedName>
        <fullName evidence="3">Gp37Gp68 family protein</fullName>
    </recommendedName>
</protein>
<comment type="caution">
    <text evidence="1">The sequence shown here is derived from an EMBL/GenBank/DDBJ whole genome shotgun (WGS) entry which is preliminary data.</text>
</comment>
<dbReference type="PATRIC" id="fig|1449350.3.peg.3194"/>
<dbReference type="RefSeq" id="WP_037264609.1">
    <property type="nucleotide sequence ID" value="NZ_JALZ01000021.1"/>
</dbReference>
<dbReference type="OrthoDB" id="9787478at2"/>
<dbReference type="STRING" id="1449350.OCH239_09300"/>
<dbReference type="Pfam" id="PF07505">
    <property type="entry name" value="DUF5131"/>
    <property type="match status" value="1"/>
</dbReference>
<name>X7EC03_9RHOB</name>
<dbReference type="eggNOG" id="COG4422">
    <property type="taxonomic scope" value="Bacteria"/>
</dbReference>
<sequence length="338" mass="37176">MAENTKIEWAQHTFNPWIGCQKVGPGCDHCYAEVANGGAHAAKWGPHAERVRTRPRNWALPAKWNAAARAAGERHRVFCSSLADVFDTHASVLPEWRADLAELIQATPDLDWLLLTKRIGNADQVLREMFPDGTPANIWVGITVTGQAEADRDIVKLLKLKADHALSVAYLSMEPLLGAVDLTRVRFAGIRHATGAHYHDVLRGGHWSPGVGCSPSGPNDHQAVFTGASYLGKLDWVIVGGETGAEARPMHIGWVRALRDQCAAAGTAFLFKQWGNWFPFGEIDAHGCENSRSRGEEGGLWHEWPDGGGFSVRMDKRDAGRLLDRRTWDDVPADLEEA</sequence>
<reference evidence="1 2" key="1">
    <citation type="submission" date="2014-01" db="EMBL/GenBank/DDBJ databases">
        <title>Roseivivax halodurans JCM 10272 Genome Sequencing.</title>
        <authorList>
            <person name="Lai Q."/>
            <person name="Li G."/>
            <person name="Shao Z."/>
        </authorList>
    </citation>
    <scope>NUCLEOTIDE SEQUENCE [LARGE SCALE GENOMIC DNA]</scope>
    <source>
        <strain evidence="1 2">JCM 10272</strain>
    </source>
</reference>
<dbReference type="AlphaFoldDB" id="X7EC03"/>
<evidence type="ECO:0000313" key="2">
    <source>
        <dbReference type="Proteomes" id="UP000022447"/>
    </source>
</evidence>
<evidence type="ECO:0008006" key="3">
    <source>
        <dbReference type="Google" id="ProtNLM"/>
    </source>
</evidence>
<accession>X7EC03</accession>
<dbReference type="InterPro" id="IPR011101">
    <property type="entry name" value="DUF5131"/>
</dbReference>
<evidence type="ECO:0000313" key="1">
    <source>
        <dbReference type="EMBL" id="ETX13629.1"/>
    </source>
</evidence>
<dbReference type="EMBL" id="JALZ01000021">
    <property type="protein sequence ID" value="ETX13629.1"/>
    <property type="molecule type" value="Genomic_DNA"/>
</dbReference>
<keyword evidence="2" id="KW-1185">Reference proteome</keyword>
<organism evidence="1 2">
    <name type="scientific">Roseivivax halodurans JCM 10272</name>
    <dbReference type="NCBI Taxonomy" id="1449350"/>
    <lineage>
        <taxon>Bacteria</taxon>
        <taxon>Pseudomonadati</taxon>
        <taxon>Pseudomonadota</taxon>
        <taxon>Alphaproteobacteria</taxon>
        <taxon>Rhodobacterales</taxon>
        <taxon>Roseobacteraceae</taxon>
        <taxon>Roseivivax</taxon>
    </lineage>
</organism>
<proteinExistence type="predicted"/>
<dbReference type="Proteomes" id="UP000022447">
    <property type="component" value="Unassembled WGS sequence"/>
</dbReference>
<gene>
    <name evidence="1" type="ORF">OCH239_09300</name>
</gene>